<name>A0A1G7QVQ5_9SPHI</name>
<dbReference type="GO" id="GO:0044718">
    <property type="term" value="P:siderophore transmembrane transport"/>
    <property type="evidence" value="ECO:0007669"/>
    <property type="project" value="TreeGrafter"/>
</dbReference>
<dbReference type="SUPFAM" id="SSF49464">
    <property type="entry name" value="Carboxypeptidase regulatory domain-like"/>
    <property type="match status" value="1"/>
</dbReference>
<dbReference type="Gene3D" id="2.170.130.10">
    <property type="entry name" value="TonB-dependent receptor, plug domain"/>
    <property type="match status" value="1"/>
</dbReference>
<keyword evidence="2" id="KW-0813">Transport</keyword>
<dbReference type="InterPro" id="IPR023997">
    <property type="entry name" value="TonB-dep_OMP_SusC/RagA_CS"/>
</dbReference>
<dbReference type="InterPro" id="IPR037066">
    <property type="entry name" value="Plug_dom_sf"/>
</dbReference>
<feature type="domain" description="TonB-dependent receptor plug" evidence="3">
    <location>
        <begin position="145"/>
        <end position="252"/>
    </location>
</feature>
<evidence type="ECO:0000313" key="5">
    <source>
        <dbReference type="Proteomes" id="UP000199705"/>
    </source>
</evidence>
<evidence type="ECO:0000259" key="3">
    <source>
        <dbReference type="Pfam" id="PF07715"/>
    </source>
</evidence>
<dbReference type="PANTHER" id="PTHR30069:SF29">
    <property type="entry name" value="HEMOGLOBIN AND HEMOGLOBIN-HAPTOGLOBIN-BINDING PROTEIN 1-RELATED"/>
    <property type="match status" value="1"/>
</dbReference>
<dbReference type="Proteomes" id="UP000199705">
    <property type="component" value="Unassembled WGS sequence"/>
</dbReference>
<dbReference type="InterPro" id="IPR012910">
    <property type="entry name" value="Plug_dom"/>
</dbReference>
<dbReference type="NCBIfam" id="TIGR04057">
    <property type="entry name" value="SusC_RagA_signa"/>
    <property type="match status" value="1"/>
</dbReference>
<dbReference type="NCBIfam" id="TIGR04056">
    <property type="entry name" value="OMP_RagA_SusC"/>
    <property type="match status" value="1"/>
</dbReference>
<dbReference type="InterPro" id="IPR023996">
    <property type="entry name" value="TonB-dep_OMP_SusC/RagA"/>
</dbReference>
<evidence type="ECO:0000256" key="1">
    <source>
        <dbReference type="ARBA" id="ARBA00022729"/>
    </source>
</evidence>
<keyword evidence="2" id="KW-0472">Membrane</keyword>
<keyword evidence="5" id="KW-1185">Reference proteome</keyword>
<dbReference type="Gene3D" id="2.60.40.1120">
    <property type="entry name" value="Carboxypeptidase-like, regulatory domain"/>
    <property type="match status" value="1"/>
</dbReference>
<dbReference type="STRING" id="551996.SAMN05192573_10244"/>
<sequence length="1067" mass="116019">MKPNLLEKDSPHRKRSPRFFVVAASMAVACFATVQMPVMAFAGTINEQRLPDARISGKVTDEKGETLPGVSVSLKGTSTGVVTDIKGNFSLNVPNASSGTLVFSYIGYTSQEVVLNGQTTINVQLTADSKSLNEVVVVGYGTQKKATLTGSISQVKGSELVKSPQPNLSNGIAGRFSGVIVNNRSGEPGYDGSGITVRGLATTGNNDVLVVVDGVPAQIGGLERLDPNDIENMSVLKDASAAIYGNRAANGVILITTKRGKSGKPTINYSFNQGFSSPTRLPKMADAATYAQIMNEINYDSNPAGGLNQSYTADQIQKFKDGSDPLNYPNTDWEKQTLKGSALQNQHSLSVSGGGEDIKYFVSLGTLYQDGIYKNGATKYHQYNFRSNIDANVTKRLKVGLSLSGREEDRQFPVTGAGDLFRSVYRAKPIVAAYYPNGLPTTGIENNNPAVQATDIGGINNNPKQVFNGILKGSYAIPGIEGLSVDGFFSVDKSYNFDKNFSKPYVLYSYVASTQVYNKVTVGGNNNAATLFESQENQSLLTSNIKLNYAHKFGLHDISAFVGYEQSKNHKEYFDATRYNYLSSQLPDLSQGGSAATDYLNSGLSSNYNRASYISRLTYAYDEKYLFEGQLRADGTSVFPGATRWGYFPSASVGWRITKEDWFKNSVSFFDDLKLRVSYGSLGNDNITPFQYFNNYTLVNNGFVASTPGSGSNIIQPNVTLTKLANPNITWETAKKLDIGINATFLHNFTVEAIYFQQRRNNILAARNASVPASSGIVNPFNDGSANYTPLVPLENIGKVNSDGFEATLGYNSTGHAFTWGVSGNFTYAKSKIVFIDEASTVATLPYQRQTGRPLGTSLLYDAIGIFRTQAELDAYPHVPGAKVGDLKYLDYNNDGKITADDQTRTKYGNIPQITYGFSLNAAYKGFDLSVLFAGQAQVSQYVLPEAGSVGNFYSSWADNRFSPSNTNGTYPRVSDRSSNAISGGLYPNNFWLNDASFLRLKNVQLGYNFNAPFLSKLKIGGLRVYASAFNLFTITKVKDYDPEGTSGSGQFYPQQRIINLGANVKF</sequence>
<keyword evidence="2" id="KW-0812">Transmembrane</keyword>
<proteinExistence type="inferred from homology"/>
<protein>
    <submittedName>
        <fullName evidence="4">TonB-linked outer membrane protein, SusC/RagA family</fullName>
    </submittedName>
</protein>
<comment type="similarity">
    <text evidence="2">Belongs to the TonB-dependent receptor family.</text>
</comment>
<dbReference type="AlphaFoldDB" id="A0A1G7QVQ5"/>
<keyword evidence="2" id="KW-0998">Cell outer membrane</keyword>
<keyword evidence="1" id="KW-0732">Signal</keyword>
<accession>A0A1G7QVQ5</accession>
<dbReference type="PROSITE" id="PS51257">
    <property type="entry name" value="PROKAR_LIPOPROTEIN"/>
    <property type="match status" value="1"/>
</dbReference>
<evidence type="ECO:0000256" key="2">
    <source>
        <dbReference type="PROSITE-ProRule" id="PRU01360"/>
    </source>
</evidence>
<dbReference type="InterPro" id="IPR008969">
    <property type="entry name" value="CarboxyPept-like_regulatory"/>
</dbReference>
<dbReference type="Pfam" id="PF13715">
    <property type="entry name" value="CarbopepD_reg_2"/>
    <property type="match status" value="1"/>
</dbReference>
<reference evidence="5" key="1">
    <citation type="submission" date="2016-10" db="EMBL/GenBank/DDBJ databases">
        <authorList>
            <person name="Varghese N."/>
            <person name="Submissions S."/>
        </authorList>
    </citation>
    <scope>NUCLEOTIDE SEQUENCE [LARGE SCALE GENOMIC DNA]</scope>
    <source>
        <strain evidence="5">Gh-67</strain>
    </source>
</reference>
<dbReference type="FunFam" id="2.60.40.1120:FF:000003">
    <property type="entry name" value="Outer membrane protein Omp121"/>
    <property type="match status" value="1"/>
</dbReference>
<comment type="subcellular location">
    <subcellularLocation>
        <location evidence="2">Cell outer membrane</location>
        <topology evidence="2">Multi-pass membrane protein</topology>
    </subcellularLocation>
</comment>
<dbReference type="GO" id="GO:0009279">
    <property type="term" value="C:cell outer membrane"/>
    <property type="evidence" value="ECO:0007669"/>
    <property type="project" value="UniProtKB-SubCell"/>
</dbReference>
<gene>
    <name evidence="4" type="ORF">SAMN05192573_10244</name>
</gene>
<dbReference type="InterPro" id="IPR039426">
    <property type="entry name" value="TonB-dep_rcpt-like"/>
</dbReference>
<keyword evidence="2" id="KW-1134">Transmembrane beta strand</keyword>
<dbReference type="GO" id="GO:0015344">
    <property type="term" value="F:siderophore uptake transmembrane transporter activity"/>
    <property type="evidence" value="ECO:0007669"/>
    <property type="project" value="TreeGrafter"/>
</dbReference>
<evidence type="ECO:0000313" key="4">
    <source>
        <dbReference type="EMBL" id="SDG02553.1"/>
    </source>
</evidence>
<dbReference type="EMBL" id="FNCG01000002">
    <property type="protein sequence ID" value="SDG02553.1"/>
    <property type="molecule type" value="Genomic_DNA"/>
</dbReference>
<dbReference type="PROSITE" id="PS52016">
    <property type="entry name" value="TONB_DEPENDENT_REC_3"/>
    <property type="match status" value="1"/>
</dbReference>
<dbReference type="PANTHER" id="PTHR30069">
    <property type="entry name" value="TONB-DEPENDENT OUTER MEMBRANE RECEPTOR"/>
    <property type="match status" value="1"/>
</dbReference>
<organism evidence="4 5">
    <name type="scientific">Mucilaginibacter gossypii</name>
    <dbReference type="NCBI Taxonomy" id="551996"/>
    <lineage>
        <taxon>Bacteria</taxon>
        <taxon>Pseudomonadati</taxon>
        <taxon>Bacteroidota</taxon>
        <taxon>Sphingobacteriia</taxon>
        <taxon>Sphingobacteriales</taxon>
        <taxon>Sphingobacteriaceae</taxon>
        <taxon>Mucilaginibacter</taxon>
    </lineage>
</organism>
<dbReference type="FunFam" id="2.170.130.10:FF:000003">
    <property type="entry name" value="SusC/RagA family TonB-linked outer membrane protein"/>
    <property type="match status" value="1"/>
</dbReference>
<dbReference type="SUPFAM" id="SSF56935">
    <property type="entry name" value="Porins"/>
    <property type="match status" value="1"/>
</dbReference>
<dbReference type="Pfam" id="PF07715">
    <property type="entry name" value="Plug"/>
    <property type="match status" value="1"/>
</dbReference>
<dbReference type="RefSeq" id="WP_218134347.1">
    <property type="nucleotide sequence ID" value="NZ_FNCG01000002.1"/>
</dbReference>